<evidence type="ECO:0000313" key="16">
    <source>
        <dbReference type="Proteomes" id="UP001431783"/>
    </source>
</evidence>
<comment type="caution">
    <text evidence="15">The sequence shown here is derived from an EMBL/GenBank/DDBJ whole genome shotgun (WGS) entry which is preliminary data.</text>
</comment>
<keyword evidence="9 13" id="KW-0274">FAD</keyword>
<evidence type="ECO:0000256" key="2">
    <source>
        <dbReference type="ARBA" id="ARBA00003195"/>
    </source>
</evidence>
<dbReference type="InterPro" id="IPR031314">
    <property type="entry name" value="DNK_dom"/>
</dbReference>
<name>A0AAW1TJV6_9CUCU</name>
<proteinExistence type="inferred from homology"/>
<evidence type="ECO:0000256" key="5">
    <source>
        <dbReference type="ARBA" id="ARBA00017279"/>
    </source>
</evidence>
<dbReference type="Pfam" id="PF01712">
    <property type="entry name" value="dNK"/>
    <property type="match status" value="1"/>
</dbReference>
<evidence type="ECO:0000256" key="12">
    <source>
        <dbReference type="ARBA" id="ARBA00023128"/>
    </source>
</evidence>
<keyword evidence="10" id="KW-0809">Transit peptide</keyword>
<evidence type="ECO:0000256" key="6">
    <source>
        <dbReference type="ARBA" id="ARBA00022448"/>
    </source>
</evidence>
<feature type="domain" description="Deoxynucleoside kinase" evidence="14">
    <location>
        <begin position="80"/>
        <end position="316"/>
    </location>
</feature>
<keyword evidence="11 13" id="KW-0249">Electron transport</keyword>
<dbReference type="Gene3D" id="3.40.50.300">
    <property type="entry name" value="P-loop containing nucleotide triphosphate hydrolases"/>
    <property type="match status" value="1"/>
</dbReference>
<dbReference type="InterPro" id="IPR015828">
    <property type="entry name" value="NDUFA10"/>
</dbReference>
<accession>A0AAW1TJV6</accession>
<dbReference type="GO" id="GO:0006120">
    <property type="term" value="P:mitochondrial electron transport, NADH to ubiquinone"/>
    <property type="evidence" value="ECO:0007669"/>
    <property type="project" value="InterPro"/>
</dbReference>
<gene>
    <name evidence="15" type="ORF">WA026_006061</name>
</gene>
<evidence type="ECO:0000256" key="9">
    <source>
        <dbReference type="ARBA" id="ARBA00022827"/>
    </source>
</evidence>
<protein>
    <recommendedName>
        <fullName evidence="5 13">NADH dehydrogenase [ubiquinone] 1 alpha subcomplex subunit 10, mitochondrial</fullName>
    </recommendedName>
</protein>
<evidence type="ECO:0000259" key="14">
    <source>
        <dbReference type="Pfam" id="PF01712"/>
    </source>
</evidence>
<dbReference type="AlphaFoldDB" id="A0AAW1TJV6"/>
<evidence type="ECO:0000256" key="13">
    <source>
        <dbReference type="PIRNR" id="PIRNR000543"/>
    </source>
</evidence>
<dbReference type="InterPro" id="IPR050566">
    <property type="entry name" value="Deoxyribonucleoside_kinase"/>
</dbReference>
<evidence type="ECO:0000313" key="15">
    <source>
        <dbReference type="EMBL" id="KAK9869963.1"/>
    </source>
</evidence>
<evidence type="ECO:0000256" key="1">
    <source>
        <dbReference type="ARBA" id="ARBA00001974"/>
    </source>
</evidence>
<keyword evidence="7 13" id="KW-0285">Flavoprotein</keyword>
<dbReference type="InterPro" id="IPR027417">
    <property type="entry name" value="P-loop_NTPase"/>
</dbReference>
<comment type="function">
    <text evidence="2 13">Accessory subunit of the mitochondrial membrane respiratory chain NADH dehydrogenase (Complex I), that is believed not to be involved in catalysis. Complex I functions in the transfer of electrons from NADH to the respiratory chain. The immediate electron acceptor for the enzyme is believed to be ubiquinone.</text>
</comment>
<evidence type="ECO:0000256" key="11">
    <source>
        <dbReference type="ARBA" id="ARBA00022982"/>
    </source>
</evidence>
<dbReference type="PIRSF" id="PIRSF000543">
    <property type="entry name" value="NADH_UQ_42KD"/>
    <property type="match status" value="1"/>
</dbReference>
<dbReference type="GO" id="GO:0005759">
    <property type="term" value="C:mitochondrial matrix"/>
    <property type="evidence" value="ECO:0007669"/>
    <property type="project" value="UniProtKB-SubCell"/>
</dbReference>
<organism evidence="15 16">
    <name type="scientific">Henosepilachna vigintioctopunctata</name>
    <dbReference type="NCBI Taxonomy" id="420089"/>
    <lineage>
        <taxon>Eukaryota</taxon>
        <taxon>Metazoa</taxon>
        <taxon>Ecdysozoa</taxon>
        <taxon>Arthropoda</taxon>
        <taxon>Hexapoda</taxon>
        <taxon>Insecta</taxon>
        <taxon>Pterygota</taxon>
        <taxon>Neoptera</taxon>
        <taxon>Endopterygota</taxon>
        <taxon>Coleoptera</taxon>
        <taxon>Polyphaga</taxon>
        <taxon>Cucujiformia</taxon>
        <taxon>Coccinelloidea</taxon>
        <taxon>Coccinellidae</taxon>
        <taxon>Epilachninae</taxon>
        <taxon>Epilachnini</taxon>
        <taxon>Henosepilachna</taxon>
    </lineage>
</organism>
<dbReference type="PANTHER" id="PTHR10513">
    <property type="entry name" value="DEOXYNUCLEOSIDE KINASE"/>
    <property type="match status" value="1"/>
</dbReference>
<dbReference type="SUPFAM" id="SSF52540">
    <property type="entry name" value="P-loop containing nucleoside triphosphate hydrolases"/>
    <property type="match status" value="1"/>
</dbReference>
<sequence>MTSLFRVTLRNSGISNFLFQFSGNNEMKFTRTITSKLVKEARPQTESKPKPWPYKEKKYNYFHQFIDRTSSRFDDNSKIIVVEGPVAAGKSKFAKQLADDLDMYYLPEANLDMYYFNDYGFDLRTLDDQLPENARSFDVNNFLMNPRSIQSASFQMNQYYIKLSQYVDALAHVLSTGQGVVLDRCCYSDFVFLEAMYSQGYVSKAAHKKYYDMRNETFGHLLRPHLIIYLDVPVPKVQENIQKRALSYEVKSPALTKEYLTEMEKHYKQNYLKEMSKHSALLIYDWSDGGDPEVVVEDIERVDFNRHDNQDLKFKDWVQHLEEDWAYLRRKYCNEKNYILTLSQVTVFDVPELLLGPEEAHERHELYNNAPGNEFEYGYNAKMGDKNFLFKMSAKYRDTLPLRERRQY</sequence>
<dbReference type="PANTHER" id="PTHR10513:SF15">
    <property type="entry name" value="NADH DEHYDROGENASE [UBIQUINONE] 1 ALPHA SUBCOMPLEX SUBUNIT 10, MITOCHONDRIAL"/>
    <property type="match status" value="1"/>
</dbReference>
<evidence type="ECO:0000256" key="10">
    <source>
        <dbReference type="ARBA" id="ARBA00022946"/>
    </source>
</evidence>
<comment type="subcellular location">
    <subcellularLocation>
        <location evidence="3 13">Mitochondrion matrix</location>
    </subcellularLocation>
</comment>
<dbReference type="EMBL" id="JARQZJ010000002">
    <property type="protein sequence ID" value="KAK9869963.1"/>
    <property type="molecule type" value="Genomic_DNA"/>
</dbReference>
<reference evidence="15 16" key="1">
    <citation type="submission" date="2023-03" db="EMBL/GenBank/DDBJ databases">
        <title>Genome insight into feeding habits of ladybird beetles.</title>
        <authorList>
            <person name="Li H.-S."/>
            <person name="Huang Y.-H."/>
            <person name="Pang H."/>
        </authorList>
    </citation>
    <scope>NUCLEOTIDE SEQUENCE [LARGE SCALE GENOMIC DNA]</scope>
    <source>
        <strain evidence="15">SYSU_2023b</strain>
        <tissue evidence="15">Whole body</tissue>
    </source>
</reference>
<evidence type="ECO:0000256" key="4">
    <source>
        <dbReference type="ARBA" id="ARBA00008606"/>
    </source>
</evidence>
<evidence type="ECO:0000256" key="3">
    <source>
        <dbReference type="ARBA" id="ARBA00004305"/>
    </source>
</evidence>
<evidence type="ECO:0000256" key="7">
    <source>
        <dbReference type="ARBA" id="ARBA00022630"/>
    </source>
</evidence>
<keyword evidence="8 13" id="KW-0679">Respiratory chain</keyword>
<comment type="similarity">
    <text evidence="4 13">Belongs to the complex I NDUFA10 subunit family.</text>
</comment>
<dbReference type="Proteomes" id="UP001431783">
    <property type="component" value="Unassembled WGS sequence"/>
</dbReference>
<comment type="cofactor">
    <cofactor evidence="1 13">
        <name>FAD</name>
        <dbReference type="ChEBI" id="CHEBI:57692"/>
    </cofactor>
</comment>
<keyword evidence="6 13" id="KW-0813">Transport</keyword>
<evidence type="ECO:0000256" key="8">
    <source>
        <dbReference type="ARBA" id="ARBA00022660"/>
    </source>
</evidence>
<keyword evidence="12 13" id="KW-0496">Mitochondrion</keyword>
<keyword evidence="16" id="KW-1185">Reference proteome</keyword>